<feature type="transmembrane region" description="Helical" evidence="2">
    <location>
        <begin position="127"/>
        <end position="151"/>
    </location>
</feature>
<dbReference type="Proteomes" id="UP000001593">
    <property type="component" value="Unassembled WGS sequence"/>
</dbReference>
<feature type="compositionally biased region" description="Basic and acidic residues" evidence="1">
    <location>
        <begin position="1"/>
        <end position="12"/>
    </location>
</feature>
<feature type="region of interest" description="Disordered" evidence="1">
    <location>
        <begin position="261"/>
        <end position="298"/>
    </location>
</feature>
<sequence length="386" mass="42102">MSRRSDLMDQRRFGYPNNRPEVHFVPNPSLSSNQRLLTPSMTSSMFDGDQTGMEDHNYEDPARMAQQSLTNGHTGPRRKANNIYEPSTLALRPLKNAPNCVRNMSTSDESLTTGFTYNSREPLCHRVILYIVLLLSLTASVLVVLMILGILGPSCHCNNSTNAKVGSSAQAYSTSDEQISQRLAQLQQNLTILHALLQNNSNQGLDLKDVNGSITLASIENLFKAKITQASDELRAFDSDLITRLQSVNITLNEQIKALSEKEGLPGVNGTSGPPGPPGDMGPPGLNGTRGPPGPANFSACEYKTEMNDGKAQGAGSDVAVNQIEPLDYVLIGASCSTEGAQEHNLRVVPDSYIPDVYPRFYDVYLRFHNMYPIAGSRELASNMPD</sequence>
<dbReference type="EMBL" id="DS469580">
    <property type="protein sequence ID" value="EDO41221.1"/>
    <property type="molecule type" value="Genomic_DNA"/>
</dbReference>
<name>A7S4V7_NEMVE</name>
<reference evidence="3 4" key="1">
    <citation type="journal article" date="2007" name="Science">
        <title>Sea anemone genome reveals ancestral eumetazoan gene repertoire and genomic organization.</title>
        <authorList>
            <person name="Putnam N.H."/>
            <person name="Srivastava M."/>
            <person name="Hellsten U."/>
            <person name="Dirks B."/>
            <person name="Chapman J."/>
            <person name="Salamov A."/>
            <person name="Terry A."/>
            <person name="Shapiro H."/>
            <person name="Lindquist E."/>
            <person name="Kapitonov V.V."/>
            <person name="Jurka J."/>
            <person name="Genikhovich G."/>
            <person name="Grigoriev I.V."/>
            <person name="Lucas S.M."/>
            <person name="Steele R.E."/>
            <person name="Finnerty J.R."/>
            <person name="Technau U."/>
            <person name="Martindale M.Q."/>
            <person name="Rokhsar D.S."/>
        </authorList>
    </citation>
    <scope>NUCLEOTIDE SEQUENCE [LARGE SCALE GENOMIC DNA]</scope>
    <source>
        <strain evidence="4">CH2 X CH6</strain>
    </source>
</reference>
<accession>A7S4V7</accession>
<gene>
    <name evidence="3" type="ORF">NEMVEDRAFT_v1g242869</name>
</gene>
<evidence type="ECO:0000313" key="4">
    <source>
        <dbReference type="Proteomes" id="UP000001593"/>
    </source>
</evidence>
<keyword evidence="2" id="KW-1133">Transmembrane helix</keyword>
<feature type="region of interest" description="Disordered" evidence="1">
    <location>
        <begin position="1"/>
        <end position="35"/>
    </location>
</feature>
<keyword evidence="4" id="KW-1185">Reference proteome</keyword>
<dbReference type="InParanoid" id="A7S4V7"/>
<dbReference type="HOGENOM" id="CLU_716315_0_0_1"/>
<protein>
    <submittedName>
        <fullName evidence="3">Uncharacterized protein</fullName>
    </submittedName>
</protein>
<proteinExistence type="predicted"/>
<dbReference type="AlphaFoldDB" id="A7S4V7"/>
<evidence type="ECO:0000313" key="3">
    <source>
        <dbReference type="EMBL" id="EDO41221.1"/>
    </source>
</evidence>
<organism evidence="3 4">
    <name type="scientific">Nematostella vectensis</name>
    <name type="common">Starlet sea anemone</name>
    <dbReference type="NCBI Taxonomy" id="45351"/>
    <lineage>
        <taxon>Eukaryota</taxon>
        <taxon>Metazoa</taxon>
        <taxon>Cnidaria</taxon>
        <taxon>Anthozoa</taxon>
        <taxon>Hexacorallia</taxon>
        <taxon>Actiniaria</taxon>
        <taxon>Edwardsiidae</taxon>
        <taxon>Nematostella</taxon>
    </lineage>
</organism>
<keyword evidence="2" id="KW-0812">Transmembrane</keyword>
<evidence type="ECO:0000256" key="1">
    <source>
        <dbReference type="SAM" id="MobiDB-lite"/>
    </source>
</evidence>
<keyword evidence="2" id="KW-0472">Membrane</keyword>
<evidence type="ECO:0000256" key="2">
    <source>
        <dbReference type="SAM" id="Phobius"/>
    </source>
</evidence>